<dbReference type="PANTHER" id="PTHR11709">
    <property type="entry name" value="MULTI-COPPER OXIDASE"/>
    <property type="match status" value="1"/>
</dbReference>
<dbReference type="Pfam" id="PF07732">
    <property type="entry name" value="Cu-oxidase_3"/>
    <property type="match status" value="1"/>
</dbReference>
<dbReference type="InterPro" id="IPR006311">
    <property type="entry name" value="TAT_signal"/>
</dbReference>
<keyword evidence="7" id="KW-1185">Reference proteome</keyword>
<gene>
    <name evidence="6" type="ORF">IV500_19345</name>
</gene>
<evidence type="ECO:0000313" key="7">
    <source>
        <dbReference type="Proteomes" id="UP000655366"/>
    </source>
</evidence>
<proteinExistence type="predicted"/>
<feature type="domain" description="Plastocyanin-like" evidence="4">
    <location>
        <begin position="390"/>
        <end position="491"/>
    </location>
</feature>
<dbReference type="PROSITE" id="PS00080">
    <property type="entry name" value="MULTICOPPER_OXIDASE2"/>
    <property type="match status" value="1"/>
</dbReference>
<dbReference type="CDD" id="cd13853">
    <property type="entry name" value="CuRO_1_Tth-MCO_like"/>
    <property type="match status" value="1"/>
</dbReference>
<dbReference type="InterPro" id="IPR008972">
    <property type="entry name" value="Cupredoxin"/>
</dbReference>
<name>A0A931G6X4_9MICC</name>
<accession>A0A931G6X4</accession>
<dbReference type="SUPFAM" id="SSF49503">
    <property type="entry name" value="Cupredoxins"/>
    <property type="match status" value="3"/>
</dbReference>
<keyword evidence="1" id="KW-0479">Metal-binding</keyword>
<evidence type="ECO:0000256" key="2">
    <source>
        <dbReference type="ARBA" id="ARBA00023002"/>
    </source>
</evidence>
<dbReference type="PANTHER" id="PTHR11709:SF2">
    <property type="entry name" value="MULTICOPPER OXIDASE LPR1"/>
    <property type="match status" value="1"/>
</dbReference>
<dbReference type="EMBL" id="JADNYM010000032">
    <property type="protein sequence ID" value="MBG0741523.1"/>
    <property type="molecule type" value="Genomic_DNA"/>
</dbReference>
<dbReference type="InterPro" id="IPR011707">
    <property type="entry name" value="Cu-oxidase-like_N"/>
</dbReference>
<dbReference type="Proteomes" id="UP000655366">
    <property type="component" value="Unassembled WGS sequence"/>
</dbReference>
<protein>
    <submittedName>
        <fullName evidence="6">Multicopper oxidase family protein</fullName>
    </submittedName>
</protein>
<dbReference type="AlphaFoldDB" id="A0A931G6X4"/>
<keyword evidence="2" id="KW-0560">Oxidoreductase</keyword>
<dbReference type="CDD" id="cd13881">
    <property type="entry name" value="CuRO_2_McoC_like"/>
    <property type="match status" value="1"/>
</dbReference>
<organism evidence="6 7">
    <name type="scientific">Arthrobacter terrae</name>
    <dbReference type="NCBI Taxonomy" id="2935737"/>
    <lineage>
        <taxon>Bacteria</taxon>
        <taxon>Bacillati</taxon>
        <taxon>Actinomycetota</taxon>
        <taxon>Actinomycetes</taxon>
        <taxon>Micrococcales</taxon>
        <taxon>Micrococcaceae</taxon>
        <taxon>Arthrobacter</taxon>
    </lineage>
</organism>
<evidence type="ECO:0000256" key="1">
    <source>
        <dbReference type="ARBA" id="ARBA00022723"/>
    </source>
</evidence>
<dbReference type="GO" id="GO:0016491">
    <property type="term" value="F:oxidoreductase activity"/>
    <property type="evidence" value="ECO:0007669"/>
    <property type="project" value="UniProtKB-KW"/>
</dbReference>
<dbReference type="RefSeq" id="WP_196398455.1">
    <property type="nucleotide sequence ID" value="NZ_JADNYM010000032.1"/>
</dbReference>
<feature type="domain" description="Plastocyanin-like" evidence="5">
    <location>
        <begin position="65"/>
        <end position="178"/>
    </location>
</feature>
<evidence type="ECO:0000259" key="4">
    <source>
        <dbReference type="Pfam" id="PF07731"/>
    </source>
</evidence>
<evidence type="ECO:0000259" key="3">
    <source>
        <dbReference type="Pfam" id="PF00394"/>
    </source>
</evidence>
<feature type="domain" description="Plastocyanin-like" evidence="3">
    <location>
        <begin position="218"/>
        <end position="292"/>
    </location>
</feature>
<reference evidence="6 7" key="1">
    <citation type="submission" date="2020-11" db="EMBL/GenBank/DDBJ databases">
        <title>Arthrobacter antarcticus sp. nov., isolated from Antarctic Soil.</title>
        <authorList>
            <person name="Li J."/>
        </authorList>
    </citation>
    <scope>NUCLEOTIDE SEQUENCE [LARGE SCALE GENOMIC DNA]</scope>
    <source>
        <strain evidence="6 7">Z1-20</strain>
    </source>
</reference>
<dbReference type="InterPro" id="IPR011706">
    <property type="entry name" value="Cu-oxidase_C"/>
</dbReference>
<evidence type="ECO:0000313" key="6">
    <source>
        <dbReference type="EMBL" id="MBG0741523.1"/>
    </source>
</evidence>
<comment type="caution">
    <text evidence="6">The sequence shown here is derived from an EMBL/GenBank/DDBJ whole genome shotgun (WGS) entry which is preliminary data.</text>
</comment>
<evidence type="ECO:0000259" key="5">
    <source>
        <dbReference type="Pfam" id="PF07732"/>
    </source>
</evidence>
<dbReference type="Pfam" id="PF00394">
    <property type="entry name" value="Cu-oxidase"/>
    <property type="match status" value="1"/>
</dbReference>
<dbReference type="InterPro" id="IPR045087">
    <property type="entry name" value="Cu-oxidase_fam"/>
</dbReference>
<dbReference type="Gene3D" id="2.60.40.420">
    <property type="entry name" value="Cupredoxins - blue copper proteins"/>
    <property type="match status" value="3"/>
</dbReference>
<dbReference type="InterPro" id="IPR002355">
    <property type="entry name" value="Cu_oxidase_Cu_BS"/>
</dbReference>
<dbReference type="Pfam" id="PF07731">
    <property type="entry name" value="Cu-oxidase_2"/>
    <property type="match status" value="1"/>
</dbReference>
<dbReference type="CDD" id="cd13900">
    <property type="entry name" value="CuRO_3_Tth-MCO_like"/>
    <property type="match status" value="1"/>
</dbReference>
<dbReference type="PROSITE" id="PS51318">
    <property type="entry name" value="TAT"/>
    <property type="match status" value="1"/>
</dbReference>
<dbReference type="GO" id="GO:0005507">
    <property type="term" value="F:copper ion binding"/>
    <property type="evidence" value="ECO:0007669"/>
    <property type="project" value="InterPro"/>
</dbReference>
<sequence length="495" mass="52377">MQPLSRRSALMLGGVGAAAAATGAAGLLWNQAMGFQAAGGLDLSEPHALRSADGRLQIKLSAARGQVRIAGRDAIALSYNGSLPGPTLILQPGDRLNVTLENSLGDPTNLHVHGLHVSPQGNSDNVLVSIAPGEFFNYEYRLPVNHPPGVYWYHPHHHGSVADQVFGGLYGAIIVQDPRPVPVTRERVLVISDISLTGGGSTATVSAMEKVMGREGALVLVNGQLNPALAARPGERERWRIVNACASRYLKLRLDGQHLQLLGLDSGRFQSPKDVEEVLLAPGNRADLLVTTGAGTAILQALPVDRGGMGAMLGGNNGGGQSRTVPDGTVLATLYVTGAPAATPGPVPPQPAPRDLRATTVTAHRELVFAMGMGMNSGGMDGGMGSGKMSFIINGRPFDPTRVDTTVPAGAIEEWTLRNTSPMDHPVHLHVWPMQVVEQAGQPVDSPEWQDVVNVPARSSVRVRIAFDDFPGKTVYHCHILDHEDSGMMGLIEAR</sequence>
<dbReference type="InterPro" id="IPR001117">
    <property type="entry name" value="Cu-oxidase_2nd"/>
</dbReference>